<evidence type="ECO:0000313" key="7">
    <source>
        <dbReference type="Proteomes" id="UP000189800"/>
    </source>
</evidence>
<dbReference type="OrthoDB" id="9760689at2"/>
<dbReference type="Pfam" id="PF13489">
    <property type="entry name" value="Methyltransf_23"/>
    <property type="match status" value="1"/>
</dbReference>
<evidence type="ECO:0000256" key="5">
    <source>
        <dbReference type="HAMAP-Rule" id="MF_00835"/>
    </source>
</evidence>
<dbReference type="STRING" id="470453.B0680_08635"/>
<evidence type="ECO:0000256" key="2">
    <source>
        <dbReference type="ARBA" id="ARBA00022679"/>
    </source>
</evidence>
<evidence type="ECO:0000313" key="6">
    <source>
        <dbReference type="EMBL" id="OOS23035.1"/>
    </source>
</evidence>
<keyword evidence="2 5" id="KW-0808">Transferase</keyword>
<dbReference type="EC" id="2.1.1.197" evidence="5"/>
<dbReference type="Gene3D" id="3.40.50.150">
    <property type="entry name" value="Vaccinia Virus protein VP39"/>
    <property type="match status" value="1"/>
</dbReference>
<keyword evidence="1 5" id="KW-0489">Methyltransferase</keyword>
<protein>
    <recommendedName>
        <fullName evidence="5">Malonyl-[acyl-carrier protein] O-methyltransferase</fullName>
        <shortName evidence="5">Malonyl-ACP O-methyltransferase</shortName>
        <ecNumber evidence="5">2.1.1.197</ecNumber>
    </recommendedName>
    <alternativeName>
        <fullName evidence="5">Biotin synthesis protein BioC</fullName>
    </alternativeName>
</protein>
<name>A0A1T0CL40_9GAMM</name>
<reference evidence="6 7" key="1">
    <citation type="submission" date="2017-02" db="EMBL/GenBank/DDBJ databases">
        <title>Draft genome sequence of Moraxella pluranimalium CCUG 54913T type strain.</title>
        <authorList>
            <person name="Salva-Serra F."/>
            <person name="Engstrom-Jakobsson H."/>
            <person name="Thorell K."/>
            <person name="Jaen-Luchoro D."/>
            <person name="Gonzales-Siles L."/>
            <person name="Karlsson R."/>
            <person name="Yazdan S."/>
            <person name="Boulund F."/>
            <person name="Johnning A."/>
            <person name="Engstrand L."/>
            <person name="Kristiansson E."/>
            <person name="Moore E."/>
        </authorList>
    </citation>
    <scope>NUCLEOTIDE SEQUENCE [LARGE SCALE GENOMIC DNA]</scope>
    <source>
        <strain evidence="6 7">CCUG 54913</strain>
    </source>
</reference>
<keyword evidence="7" id="KW-1185">Reference proteome</keyword>
<dbReference type="UniPathway" id="UPA00078"/>
<comment type="pathway">
    <text evidence="5">Cofactor biosynthesis; biotin biosynthesis.</text>
</comment>
<sequence>MTSSDNLGKQADTQAIAKRFDQAYHSYRTHATVQADMARRLMASLVAYSQRTHFGRVLEIGCGSGLLTDEFAKVCTADEMYLNDLYPQICHNPKPSQLADAHYQYLIGDARTLALPDGLELIISGAAMQWMYPLDTLMDKLYQSLGSGGYVALSTFGPQNLWQIKHLTGQGLTYHSADELSVILTKAGFGLDMMMEYEQTLSFDTPVAVLRHLQQTGVTATSSQFRWTKQRLQAFCQEYHAMSDGQGVALTYQPMLIIVHKV</sequence>
<dbReference type="AlphaFoldDB" id="A0A1T0CL40"/>
<proteinExistence type="inferred from homology"/>
<dbReference type="GO" id="GO:0102130">
    <property type="term" value="F:malonyl-CoA methyltransferase activity"/>
    <property type="evidence" value="ECO:0007669"/>
    <property type="project" value="UniProtKB-EC"/>
</dbReference>
<accession>A0A1T0CL40</accession>
<dbReference type="GO" id="GO:0032259">
    <property type="term" value="P:methylation"/>
    <property type="evidence" value="ECO:0007669"/>
    <property type="project" value="UniProtKB-KW"/>
</dbReference>
<comment type="function">
    <text evidence="5">Converts the free carboxyl group of a malonyl-thioester to its methyl ester by transfer of a methyl group from S-adenosyl-L-methionine (SAM). It allows to synthesize pimeloyl-ACP via the fatty acid synthetic pathway.</text>
</comment>
<dbReference type="GO" id="GO:0009102">
    <property type="term" value="P:biotin biosynthetic process"/>
    <property type="evidence" value="ECO:0007669"/>
    <property type="project" value="UniProtKB-UniRule"/>
</dbReference>
<dbReference type="SUPFAM" id="SSF53335">
    <property type="entry name" value="S-adenosyl-L-methionine-dependent methyltransferases"/>
    <property type="match status" value="1"/>
</dbReference>
<comment type="caution">
    <text evidence="6">The sequence shown here is derived from an EMBL/GenBank/DDBJ whole genome shotgun (WGS) entry which is preliminary data.</text>
</comment>
<evidence type="ECO:0000256" key="3">
    <source>
        <dbReference type="ARBA" id="ARBA00022691"/>
    </source>
</evidence>
<dbReference type="PANTHER" id="PTHR43861">
    <property type="entry name" value="TRANS-ACONITATE 2-METHYLTRANSFERASE-RELATED"/>
    <property type="match status" value="1"/>
</dbReference>
<dbReference type="HAMAP" id="MF_00835">
    <property type="entry name" value="BioC"/>
    <property type="match status" value="1"/>
</dbReference>
<dbReference type="InterPro" id="IPR011814">
    <property type="entry name" value="BioC"/>
</dbReference>
<gene>
    <name evidence="5" type="primary">bioC</name>
    <name evidence="6" type="ORF">B0680_08635</name>
</gene>
<dbReference type="NCBIfam" id="TIGR02072">
    <property type="entry name" value="BioC"/>
    <property type="match status" value="1"/>
</dbReference>
<keyword evidence="4 5" id="KW-0093">Biotin biosynthesis</keyword>
<evidence type="ECO:0000256" key="1">
    <source>
        <dbReference type="ARBA" id="ARBA00022603"/>
    </source>
</evidence>
<dbReference type="EMBL" id="MUYU01000022">
    <property type="protein sequence ID" value="OOS23035.1"/>
    <property type="molecule type" value="Genomic_DNA"/>
</dbReference>
<dbReference type="PANTHER" id="PTHR43861:SF1">
    <property type="entry name" value="TRANS-ACONITATE 2-METHYLTRANSFERASE"/>
    <property type="match status" value="1"/>
</dbReference>
<dbReference type="Proteomes" id="UP000189800">
    <property type="component" value="Unassembled WGS sequence"/>
</dbReference>
<evidence type="ECO:0000256" key="4">
    <source>
        <dbReference type="ARBA" id="ARBA00022756"/>
    </source>
</evidence>
<dbReference type="InterPro" id="IPR029063">
    <property type="entry name" value="SAM-dependent_MTases_sf"/>
</dbReference>
<dbReference type="RefSeq" id="WP_078254697.1">
    <property type="nucleotide sequence ID" value="NZ_MUYU01000022.1"/>
</dbReference>
<dbReference type="CDD" id="cd02440">
    <property type="entry name" value="AdoMet_MTases"/>
    <property type="match status" value="1"/>
</dbReference>
<comment type="catalytic activity">
    <reaction evidence="5">
        <text>malonyl-[ACP] + S-adenosyl-L-methionine = malonyl-[ACP] methyl ester + S-adenosyl-L-homocysteine</text>
        <dbReference type="Rhea" id="RHEA:17105"/>
        <dbReference type="Rhea" id="RHEA-COMP:9623"/>
        <dbReference type="Rhea" id="RHEA-COMP:9954"/>
        <dbReference type="ChEBI" id="CHEBI:57856"/>
        <dbReference type="ChEBI" id="CHEBI:59789"/>
        <dbReference type="ChEBI" id="CHEBI:78449"/>
        <dbReference type="ChEBI" id="CHEBI:78845"/>
        <dbReference type="EC" id="2.1.1.197"/>
    </reaction>
</comment>
<comment type="similarity">
    <text evidence="5">Belongs to the methyltransferase superfamily.</text>
</comment>
<organism evidence="6 7">
    <name type="scientific">Moraxella pluranimalium</name>
    <dbReference type="NCBI Taxonomy" id="470453"/>
    <lineage>
        <taxon>Bacteria</taxon>
        <taxon>Pseudomonadati</taxon>
        <taxon>Pseudomonadota</taxon>
        <taxon>Gammaproteobacteria</taxon>
        <taxon>Moraxellales</taxon>
        <taxon>Moraxellaceae</taxon>
        <taxon>Moraxella</taxon>
    </lineage>
</organism>
<keyword evidence="3 5" id="KW-0949">S-adenosyl-L-methionine</keyword>
<dbReference type="GO" id="GO:0010340">
    <property type="term" value="F:carboxyl-O-methyltransferase activity"/>
    <property type="evidence" value="ECO:0007669"/>
    <property type="project" value="UniProtKB-UniRule"/>
</dbReference>